<proteinExistence type="predicted"/>
<dbReference type="EMBL" id="CYZE01000001">
    <property type="protein sequence ID" value="CUN65429.1"/>
    <property type="molecule type" value="Genomic_DNA"/>
</dbReference>
<reference evidence="1 2" key="1">
    <citation type="submission" date="2015-09" db="EMBL/GenBank/DDBJ databases">
        <authorList>
            <consortium name="Pathogen Informatics"/>
        </authorList>
    </citation>
    <scope>NUCLEOTIDE SEQUENCE [LARGE SCALE GENOMIC DNA]</scope>
    <source>
        <strain evidence="1 2">2789STDY5608850</strain>
    </source>
</reference>
<dbReference type="Proteomes" id="UP000095651">
    <property type="component" value="Unassembled WGS sequence"/>
</dbReference>
<dbReference type="RefSeq" id="WP_320961971.1">
    <property type="nucleotide sequence ID" value="NZ_CAXUGB010000029.1"/>
</dbReference>
<sequence length="44" mass="4868">MAEDSGGVKVKVGKVLMKVSLETDVRRRESSTSCANFLYTTEML</sequence>
<dbReference type="AlphaFoldDB" id="A0A173YP44"/>
<evidence type="ECO:0000313" key="2">
    <source>
        <dbReference type="Proteomes" id="UP000095651"/>
    </source>
</evidence>
<organism evidence="1 2">
    <name type="scientific">Hungatella hathewayi</name>
    <dbReference type="NCBI Taxonomy" id="154046"/>
    <lineage>
        <taxon>Bacteria</taxon>
        <taxon>Bacillati</taxon>
        <taxon>Bacillota</taxon>
        <taxon>Clostridia</taxon>
        <taxon>Lachnospirales</taxon>
        <taxon>Lachnospiraceae</taxon>
        <taxon>Hungatella</taxon>
    </lineage>
</organism>
<name>A0A173YP44_9FIRM</name>
<accession>A0A173YP44</accession>
<protein>
    <submittedName>
        <fullName evidence="1">Uncharacterized protein</fullName>
    </submittedName>
</protein>
<gene>
    <name evidence="1" type="ORF">ERS852407_00818</name>
</gene>
<evidence type="ECO:0000313" key="1">
    <source>
        <dbReference type="EMBL" id="CUN65429.1"/>
    </source>
</evidence>